<keyword evidence="3" id="KW-0547">Nucleotide-binding</keyword>
<dbReference type="SUPFAM" id="SSF52540">
    <property type="entry name" value="P-loop containing nucleoside triphosphate hydrolases"/>
    <property type="match status" value="1"/>
</dbReference>
<dbReference type="SMART" id="SM00382">
    <property type="entry name" value="AAA"/>
    <property type="match status" value="1"/>
</dbReference>
<evidence type="ECO:0000313" key="10">
    <source>
        <dbReference type="Proteomes" id="UP001501581"/>
    </source>
</evidence>
<dbReference type="PROSITE" id="PS50893">
    <property type="entry name" value="ABC_TRANSPORTER_2"/>
    <property type="match status" value="1"/>
</dbReference>
<keyword evidence="1" id="KW-0813">Transport</keyword>
<dbReference type="Proteomes" id="UP001501581">
    <property type="component" value="Unassembled WGS sequence"/>
</dbReference>
<dbReference type="GO" id="GO:0005524">
    <property type="term" value="F:ATP binding"/>
    <property type="evidence" value="ECO:0007669"/>
    <property type="project" value="UniProtKB-KW"/>
</dbReference>
<evidence type="ECO:0000256" key="2">
    <source>
        <dbReference type="ARBA" id="ARBA00022475"/>
    </source>
</evidence>
<keyword evidence="2" id="KW-1003">Cell membrane</keyword>
<dbReference type="RefSeq" id="WP_343996129.1">
    <property type="nucleotide sequence ID" value="NZ_BAAALG010000013.1"/>
</dbReference>
<name>A0ABN1TZZ8_9ACTN</name>
<evidence type="ECO:0000313" key="9">
    <source>
        <dbReference type="EMBL" id="GAA1110906.1"/>
    </source>
</evidence>
<organism evidence="9 10">
    <name type="scientific">Nocardioides dubius</name>
    <dbReference type="NCBI Taxonomy" id="317019"/>
    <lineage>
        <taxon>Bacteria</taxon>
        <taxon>Bacillati</taxon>
        <taxon>Actinomycetota</taxon>
        <taxon>Actinomycetes</taxon>
        <taxon>Propionibacteriales</taxon>
        <taxon>Nocardioidaceae</taxon>
        <taxon>Nocardioides</taxon>
    </lineage>
</organism>
<evidence type="ECO:0000259" key="8">
    <source>
        <dbReference type="PROSITE" id="PS50893"/>
    </source>
</evidence>
<dbReference type="NCBIfam" id="NF008653">
    <property type="entry name" value="PRK11650.1"/>
    <property type="match status" value="1"/>
</dbReference>
<reference evidence="9 10" key="1">
    <citation type="journal article" date="2019" name="Int. J. Syst. Evol. Microbiol.">
        <title>The Global Catalogue of Microorganisms (GCM) 10K type strain sequencing project: providing services to taxonomists for standard genome sequencing and annotation.</title>
        <authorList>
            <consortium name="The Broad Institute Genomics Platform"/>
            <consortium name="The Broad Institute Genome Sequencing Center for Infectious Disease"/>
            <person name="Wu L."/>
            <person name="Ma J."/>
        </authorList>
    </citation>
    <scope>NUCLEOTIDE SEQUENCE [LARGE SCALE GENOMIC DNA]</scope>
    <source>
        <strain evidence="9 10">JCM 13008</strain>
    </source>
</reference>
<comment type="caution">
    <text evidence="9">The sequence shown here is derived from an EMBL/GenBank/DDBJ whole genome shotgun (WGS) entry which is preliminary data.</text>
</comment>
<evidence type="ECO:0000256" key="5">
    <source>
        <dbReference type="ARBA" id="ARBA00022967"/>
    </source>
</evidence>
<dbReference type="Gene3D" id="2.40.50.100">
    <property type="match status" value="1"/>
</dbReference>
<dbReference type="PANTHER" id="PTHR43875:SF15">
    <property type="entry name" value="TREHALOSE IMPORT ATP-BINDING PROTEIN SUGC"/>
    <property type="match status" value="1"/>
</dbReference>
<dbReference type="CDD" id="cd03301">
    <property type="entry name" value="ABC_MalK_N"/>
    <property type="match status" value="1"/>
</dbReference>
<dbReference type="InterPro" id="IPR017871">
    <property type="entry name" value="ABC_transporter-like_CS"/>
</dbReference>
<protein>
    <submittedName>
        <fullName evidence="9">Sn-glycerol-3-phosphate ABC transporter ATP-binding protein UgpC</fullName>
    </submittedName>
</protein>
<keyword evidence="4 9" id="KW-0067">ATP-binding</keyword>
<keyword evidence="6" id="KW-0472">Membrane</keyword>
<dbReference type="InterPro" id="IPR012340">
    <property type="entry name" value="NA-bd_OB-fold"/>
</dbReference>
<dbReference type="PANTHER" id="PTHR43875">
    <property type="entry name" value="MALTODEXTRIN IMPORT ATP-BINDING PROTEIN MSMX"/>
    <property type="match status" value="1"/>
</dbReference>
<evidence type="ECO:0000256" key="7">
    <source>
        <dbReference type="SAM" id="MobiDB-lite"/>
    </source>
</evidence>
<accession>A0ABN1TZZ8</accession>
<dbReference type="InterPro" id="IPR003593">
    <property type="entry name" value="AAA+_ATPase"/>
</dbReference>
<evidence type="ECO:0000256" key="3">
    <source>
        <dbReference type="ARBA" id="ARBA00022741"/>
    </source>
</evidence>
<feature type="domain" description="ABC transporter" evidence="8">
    <location>
        <begin position="4"/>
        <end position="235"/>
    </location>
</feature>
<dbReference type="InterPro" id="IPR003439">
    <property type="entry name" value="ABC_transporter-like_ATP-bd"/>
</dbReference>
<dbReference type="InterPro" id="IPR008995">
    <property type="entry name" value="Mo/tungstate-bd_C_term_dom"/>
</dbReference>
<dbReference type="SUPFAM" id="SSF50331">
    <property type="entry name" value="MOP-like"/>
    <property type="match status" value="1"/>
</dbReference>
<dbReference type="InterPro" id="IPR047641">
    <property type="entry name" value="ABC_transpr_MalK/UgpC-like"/>
</dbReference>
<keyword evidence="10" id="KW-1185">Reference proteome</keyword>
<dbReference type="PROSITE" id="PS00211">
    <property type="entry name" value="ABC_TRANSPORTER_1"/>
    <property type="match status" value="1"/>
</dbReference>
<evidence type="ECO:0000256" key="1">
    <source>
        <dbReference type="ARBA" id="ARBA00022448"/>
    </source>
</evidence>
<feature type="compositionally biased region" description="Gly residues" evidence="7">
    <location>
        <begin position="393"/>
        <end position="407"/>
    </location>
</feature>
<proteinExistence type="predicted"/>
<dbReference type="EMBL" id="BAAALG010000013">
    <property type="protein sequence ID" value="GAA1110906.1"/>
    <property type="molecule type" value="Genomic_DNA"/>
</dbReference>
<dbReference type="InterPro" id="IPR027417">
    <property type="entry name" value="P-loop_NTPase"/>
</dbReference>
<dbReference type="Pfam" id="PF00005">
    <property type="entry name" value="ABC_tran"/>
    <property type="match status" value="1"/>
</dbReference>
<dbReference type="Pfam" id="PF17912">
    <property type="entry name" value="OB_MalK"/>
    <property type="match status" value="1"/>
</dbReference>
<feature type="region of interest" description="Disordered" evidence="7">
    <location>
        <begin position="378"/>
        <end position="423"/>
    </location>
</feature>
<evidence type="ECO:0000256" key="6">
    <source>
        <dbReference type="ARBA" id="ARBA00023136"/>
    </source>
</evidence>
<dbReference type="Gene3D" id="3.40.50.300">
    <property type="entry name" value="P-loop containing nucleotide triphosphate hydrolases"/>
    <property type="match status" value="1"/>
</dbReference>
<sequence length="423" mass="44680">MAEIVLNNVVKRYPDGALAVEDFNLTIADGEFIILVGPSGCGKSTTLNMIAGLEDITTGDLLIDGTRVNDRAPKDRDIAMVFQSYALYPHMTVEENMAFPLVLAKVDKATIKQKVHQAAEMLELTQHLSRKPANLSGGQRQRVAMGRAIVRSPKAFLMDEPLSNLDAKLRVQMRTQVSRIQKTLGTTTVYVTHDQTEAMTLGDRVVVMRGGVVQQVGSPTELYQSPANLFVAGFIGSPSMNFLPATIEGGALDSGLGRIEMPDQVRRAVEAASGKEVIVGLRPEHFEDATLAGDAHGTEVEVGIDLVESMGSDVYAYFTVGGAAHAADLDELAKDVGQDMQGSGTQVTARLSADSRVAPGQRARLLIDTTRMQVFDAETGTNLTADGTAERGASGGASGAADGGSNGQGSHRAAGDPVVGDQG</sequence>
<gene>
    <name evidence="9" type="primary">ugpC</name>
    <name evidence="9" type="ORF">GCM10009668_34740</name>
</gene>
<keyword evidence="5" id="KW-1278">Translocase</keyword>
<dbReference type="InterPro" id="IPR040582">
    <property type="entry name" value="OB_MalK-like"/>
</dbReference>
<dbReference type="Gene3D" id="2.40.50.140">
    <property type="entry name" value="Nucleic acid-binding proteins"/>
    <property type="match status" value="1"/>
</dbReference>
<evidence type="ECO:0000256" key="4">
    <source>
        <dbReference type="ARBA" id="ARBA00022840"/>
    </source>
</evidence>
<dbReference type="InterPro" id="IPR015855">
    <property type="entry name" value="ABC_transpr_MalK-like"/>
</dbReference>